<sequence length="374" mass="42781">MEEEASTSMLSNAKNENGTAEVSDSFDSHCHPFPANKRPRLGNNIGAANLAKFKGVVPQQNGHWGAQIYANHQRIWLGTFKSEKEAAMAYDSAAIKLRSGDSHRNFPWTDKNIPEPDFQTQYSTEAILNMIRDGSYQPKFADFLRTQSGRQEQAGASFNNQTKVPGSDHGQFSCIQLFQKELTPSDVGKLNRLVIPKKFAVKYFPYISGNGEEEGEEEEEKVVGAPSVLDDIELVFYDRLMKCWKFRYCYWRSSQSFVFTRGWNRFVKEKNLKEKDIITFYACASPDNRVQEGQNFSLIDISYSNGQVVVDGNNQMEEMQKELELRLGHTIRRRLQKDDRVKEINGLKELESKNNNNNNKMKGKGLRLFGVRID</sequence>
<comment type="similarity">
    <text evidence="2">Belongs to the AP2/ERF transcription factor family. RAV subfamily.</text>
</comment>
<dbReference type="KEGG" id="rcu:8266288"/>
<dbReference type="FunFam" id="3.30.730.10:FF:000008">
    <property type="entry name" value="AP2 domain-containing protein RAP2.8"/>
    <property type="match status" value="1"/>
</dbReference>
<dbReference type="GO" id="GO:0003677">
    <property type="term" value="F:DNA binding"/>
    <property type="evidence" value="ECO:0007669"/>
    <property type="project" value="UniProtKB-KW"/>
</dbReference>
<evidence type="ECO:0000256" key="7">
    <source>
        <dbReference type="ARBA" id="ARBA00023242"/>
    </source>
</evidence>
<dbReference type="GO" id="GO:0005634">
    <property type="term" value="C:nucleus"/>
    <property type="evidence" value="ECO:0007669"/>
    <property type="project" value="UniProtKB-SubCell"/>
</dbReference>
<keyword evidence="4" id="KW-0805">Transcription regulation</keyword>
<feature type="region of interest" description="Disordered" evidence="8">
    <location>
        <begin position="1"/>
        <end position="39"/>
    </location>
</feature>
<evidence type="ECO:0000259" key="9">
    <source>
        <dbReference type="PROSITE" id="PS50863"/>
    </source>
</evidence>
<dbReference type="InParanoid" id="B9SVD9"/>
<dbReference type="eggNOG" id="ENOG502QQEC">
    <property type="taxonomic scope" value="Eukaryota"/>
</dbReference>
<organism evidence="11 12">
    <name type="scientific">Ricinus communis</name>
    <name type="common">Castor bean</name>
    <dbReference type="NCBI Taxonomy" id="3988"/>
    <lineage>
        <taxon>Eukaryota</taxon>
        <taxon>Viridiplantae</taxon>
        <taxon>Streptophyta</taxon>
        <taxon>Embryophyta</taxon>
        <taxon>Tracheophyta</taxon>
        <taxon>Spermatophyta</taxon>
        <taxon>Magnoliopsida</taxon>
        <taxon>eudicotyledons</taxon>
        <taxon>Gunneridae</taxon>
        <taxon>Pentapetalae</taxon>
        <taxon>rosids</taxon>
        <taxon>fabids</taxon>
        <taxon>Malpighiales</taxon>
        <taxon>Euphorbiaceae</taxon>
        <taxon>Acalyphoideae</taxon>
        <taxon>Acalypheae</taxon>
        <taxon>Ricinus</taxon>
    </lineage>
</organism>
<keyword evidence="6" id="KW-0804">Transcription</keyword>
<dbReference type="OrthoDB" id="2020802at2759"/>
<feature type="domain" description="TF-B3" evidence="9">
    <location>
        <begin position="178"/>
        <end position="305"/>
    </location>
</feature>
<dbReference type="SUPFAM" id="SSF101936">
    <property type="entry name" value="DNA-binding pseudobarrel domain"/>
    <property type="match status" value="1"/>
</dbReference>
<reference evidence="12" key="1">
    <citation type="journal article" date="2010" name="Nat. Biotechnol.">
        <title>Draft genome sequence of the oilseed species Ricinus communis.</title>
        <authorList>
            <person name="Chan A.P."/>
            <person name="Crabtree J."/>
            <person name="Zhao Q."/>
            <person name="Lorenzi H."/>
            <person name="Orvis J."/>
            <person name="Puiu D."/>
            <person name="Melake-Berhan A."/>
            <person name="Jones K.M."/>
            <person name="Redman J."/>
            <person name="Chen G."/>
            <person name="Cahoon E.B."/>
            <person name="Gedil M."/>
            <person name="Stanke M."/>
            <person name="Haas B.J."/>
            <person name="Wortman J.R."/>
            <person name="Fraser-Liggett C.M."/>
            <person name="Ravel J."/>
            <person name="Rabinowicz P.D."/>
        </authorList>
    </citation>
    <scope>NUCLEOTIDE SEQUENCE [LARGE SCALE GENOMIC DNA]</scope>
    <source>
        <strain evidence="12">cv. Hale</strain>
    </source>
</reference>
<evidence type="ECO:0000256" key="1">
    <source>
        <dbReference type="ARBA" id="ARBA00004123"/>
    </source>
</evidence>
<protein>
    <submittedName>
        <fullName evidence="11">DNA binding protein, putative</fullName>
    </submittedName>
</protein>
<dbReference type="SUPFAM" id="SSF54171">
    <property type="entry name" value="DNA-binding domain"/>
    <property type="match status" value="1"/>
</dbReference>
<dbReference type="STRING" id="3988.B9SVD9"/>
<dbReference type="GO" id="GO:0009873">
    <property type="term" value="P:ethylene-activated signaling pathway"/>
    <property type="evidence" value="ECO:0007669"/>
    <property type="project" value="UniProtKB-KW"/>
</dbReference>
<accession>B9SVD9</accession>
<dbReference type="CDD" id="cd00018">
    <property type="entry name" value="AP2"/>
    <property type="match status" value="1"/>
</dbReference>
<dbReference type="CDD" id="cd10017">
    <property type="entry name" value="B3_DNA"/>
    <property type="match status" value="1"/>
</dbReference>
<dbReference type="InterPro" id="IPR001471">
    <property type="entry name" value="AP2/ERF_dom"/>
</dbReference>
<dbReference type="PROSITE" id="PS51032">
    <property type="entry name" value="AP2_ERF"/>
    <property type="match status" value="1"/>
</dbReference>
<evidence type="ECO:0000256" key="3">
    <source>
        <dbReference type="ARBA" id="ARBA00022745"/>
    </source>
</evidence>
<feature type="compositionally biased region" description="Polar residues" evidence="8">
    <location>
        <begin position="1"/>
        <end position="22"/>
    </location>
</feature>
<evidence type="ECO:0000256" key="2">
    <source>
        <dbReference type="ARBA" id="ARBA00009089"/>
    </source>
</evidence>
<evidence type="ECO:0000313" key="12">
    <source>
        <dbReference type="Proteomes" id="UP000008311"/>
    </source>
</evidence>
<dbReference type="SMART" id="SM00380">
    <property type="entry name" value="AP2"/>
    <property type="match status" value="1"/>
</dbReference>
<name>B9SVD9_RICCO</name>
<evidence type="ECO:0000256" key="6">
    <source>
        <dbReference type="ARBA" id="ARBA00023163"/>
    </source>
</evidence>
<keyword evidence="5" id="KW-0238">DNA-binding</keyword>
<keyword evidence="7" id="KW-0539">Nucleus</keyword>
<dbReference type="PANTHER" id="PTHR31140:SF80">
    <property type="entry name" value="AP2_ERF AND B3 DOMAIN TRANSCRIPTION FACTOR"/>
    <property type="match status" value="1"/>
</dbReference>
<dbReference type="SMART" id="SM01019">
    <property type="entry name" value="B3"/>
    <property type="match status" value="1"/>
</dbReference>
<dbReference type="FunCoup" id="B9SVD9">
    <property type="interactions" value="32"/>
</dbReference>
<feature type="domain" description="AP2/ERF" evidence="10">
    <location>
        <begin position="52"/>
        <end position="107"/>
    </location>
</feature>
<dbReference type="InterPro" id="IPR036955">
    <property type="entry name" value="AP2/ERF_dom_sf"/>
</dbReference>
<dbReference type="InterPro" id="IPR044800">
    <property type="entry name" value="LEC2-like"/>
</dbReference>
<dbReference type="InterPro" id="IPR003340">
    <property type="entry name" value="B3_DNA-bd"/>
</dbReference>
<dbReference type="Proteomes" id="UP000008311">
    <property type="component" value="Unassembled WGS sequence"/>
</dbReference>
<keyword evidence="3" id="KW-0936">Ethylene signaling pathway</keyword>
<dbReference type="Gene3D" id="2.40.330.10">
    <property type="entry name" value="DNA-binding pseudobarrel domain"/>
    <property type="match status" value="1"/>
</dbReference>
<dbReference type="InterPro" id="IPR015300">
    <property type="entry name" value="DNA-bd_pseudobarrel_sf"/>
</dbReference>
<dbReference type="Gene3D" id="3.30.730.10">
    <property type="entry name" value="AP2/ERF domain"/>
    <property type="match status" value="1"/>
</dbReference>
<proteinExistence type="inferred from homology"/>
<keyword evidence="12" id="KW-1185">Reference proteome</keyword>
<evidence type="ECO:0000259" key="10">
    <source>
        <dbReference type="PROSITE" id="PS51032"/>
    </source>
</evidence>
<evidence type="ECO:0000313" key="11">
    <source>
        <dbReference type="EMBL" id="EEF32435.1"/>
    </source>
</evidence>
<dbReference type="GO" id="GO:0003700">
    <property type="term" value="F:DNA-binding transcription factor activity"/>
    <property type="evidence" value="ECO:0007669"/>
    <property type="project" value="InterPro"/>
</dbReference>
<evidence type="ECO:0000256" key="8">
    <source>
        <dbReference type="SAM" id="MobiDB-lite"/>
    </source>
</evidence>
<evidence type="ECO:0000256" key="4">
    <source>
        <dbReference type="ARBA" id="ARBA00023015"/>
    </source>
</evidence>
<dbReference type="InterPro" id="IPR016177">
    <property type="entry name" value="DNA-bd_dom_sf"/>
</dbReference>
<dbReference type="PANTHER" id="PTHR31140">
    <property type="entry name" value="B3 DOMAIN-CONTAINING TRANSCRIPTION FACTOR ABI3"/>
    <property type="match status" value="1"/>
</dbReference>
<dbReference type="PROSITE" id="PS50863">
    <property type="entry name" value="B3"/>
    <property type="match status" value="1"/>
</dbReference>
<dbReference type="SMR" id="B9SVD9"/>
<evidence type="ECO:0000256" key="5">
    <source>
        <dbReference type="ARBA" id="ARBA00023125"/>
    </source>
</evidence>
<dbReference type="AlphaFoldDB" id="B9SVD9"/>
<dbReference type="EMBL" id="EQ974165">
    <property type="protein sequence ID" value="EEF32435.1"/>
    <property type="molecule type" value="Genomic_DNA"/>
</dbReference>
<dbReference type="Pfam" id="PF02362">
    <property type="entry name" value="B3"/>
    <property type="match status" value="1"/>
</dbReference>
<gene>
    <name evidence="11" type="ORF">RCOM_0565870</name>
</gene>
<comment type="subcellular location">
    <subcellularLocation>
        <location evidence="1">Nucleus</location>
    </subcellularLocation>
</comment>